<keyword evidence="2" id="KW-1185">Reference proteome</keyword>
<proteinExistence type="predicted"/>
<accession>E7MZS5</accession>
<evidence type="ECO:0000313" key="1">
    <source>
        <dbReference type="EMBL" id="EFW30589.1"/>
    </source>
</evidence>
<evidence type="ECO:0000313" key="2">
    <source>
        <dbReference type="Proteomes" id="UP000004633"/>
    </source>
</evidence>
<comment type="caution">
    <text evidence="1">The sequence shown here is derived from an EMBL/GenBank/DDBJ whole genome shotgun (WGS) entry which is preliminary data.</text>
</comment>
<reference evidence="1 2" key="1">
    <citation type="submission" date="2010-08" db="EMBL/GenBank/DDBJ databases">
        <authorList>
            <person name="Weinstock G."/>
            <person name="Sodergren E."/>
            <person name="Clifton S."/>
            <person name="Fulton L."/>
            <person name="Fulton B."/>
            <person name="Courtney L."/>
            <person name="Fronick C."/>
            <person name="Harrison M."/>
            <person name="Strong C."/>
            <person name="Farmer C."/>
            <person name="Delahaunty K."/>
            <person name="Markovic C."/>
            <person name="Hall O."/>
            <person name="Minx P."/>
            <person name="Tomlinson C."/>
            <person name="Mitreva M."/>
            <person name="Hou S."/>
            <person name="Chen J."/>
            <person name="Wollam A."/>
            <person name="Pepin K.H."/>
            <person name="Johnson M."/>
            <person name="Bhonagiri V."/>
            <person name="Zhang X."/>
            <person name="Suruliraj S."/>
            <person name="Warren W."/>
            <person name="Chinwalla A."/>
            <person name="Mardis E.R."/>
            <person name="Wilson R.K."/>
        </authorList>
    </citation>
    <scope>NUCLEOTIDE SEQUENCE [LARGE SCALE GENOMIC DNA]</scope>
    <source>
        <strain evidence="1 2">F0399</strain>
    </source>
</reference>
<dbReference type="HOGENOM" id="CLU_2652395_0_0_9"/>
<dbReference type="Proteomes" id="UP000004633">
    <property type="component" value="Unassembled WGS sequence"/>
</dbReference>
<gene>
    <name evidence="1" type="ORF">HMPREF9555_00217</name>
</gene>
<dbReference type="AlphaFoldDB" id="E7MZS5"/>
<dbReference type="EMBL" id="AECV01000001">
    <property type="protein sequence ID" value="EFW30589.1"/>
    <property type="molecule type" value="Genomic_DNA"/>
</dbReference>
<organism evidence="1 2">
    <name type="scientific">Selenomonas artemidis F0399</name>
    <dbReference type="NCBI Taxonomy" id="749551"/>
    <lineage>
        <taxon>Bacteria</taxon>
        <taxon>Bacillati</taxon>
        <taxon>Bacillota</taxon>
        <taxon>Negativicutes</taxon>
        <taxon>Selenomonadales</taxon>
        <taxon>Selenomonadaceae</taxon>
        <taxon>Selenomonas</taxon>
    </lineage>
</organism>
<name>E7MZS5_9FIRM</name>
<sequence length="76" mass="7787">MAVPTVAAAVEVTEAVEAAATVVVAEMMAAVAAATTAAVPKRLPSIMRGSAAQSMQISNIPIWQLNVVWKVAPLSQ</sequence>
<protein>
    <submittedName>
        <fullName evidence="1">Uncharacterized protein</fullName>
    </submittedName>
</protein>